<gene>
    <name evidence="2" type="ORF">CYMTET_54219</name>
</gene>
<feature type="region of interest" description="Disordered" evidence="1">
    <location>
        <begin position="115"/>
        <end position="141"/>
    </location>
</feature>
<dbReference type="PANTHER" id="PTHR35717:SF1">
    <property type="entry name" value="OS05G0156200 PROTEIN"/>
    <property type="match status" value="1"/>
</dbReference>
<dbReference type="PANTHER" id="PTHR35717">
    <property type="entry name" value="OS05G0156200 PROTEIN"/>
    <property type="match status" value="1"/>
</dbReference>
<feature type="compositionally biased region" description="Low complexity" evidence="1">
    <location>
        <begin position="115"/>
        <end position="135"/>
    </location>
</feature>
<evidence type="ECO:0000256" key="1">
    <source>
        <dbReference type="SAM" id="MobiDB-lite"/>
    </source>
</evidence>
<sequence length="309" mass="32515">MSSTIESSEATSSSGIIVTNAVDYPTSPMWVPSCKFPSVNRSQKRPRTPTDSDEHLFDNMRKEKRYLTEVMANNLAKLNVAHMEEDMLNGAEATSGWGASRGASLGGHQMCDRMALSSSPLSSPESPRSPAEGAAYSELSSGGASPRVAALRISTQANSIFKPPHLSSHSRVVAPWRTSTPLGLASSPPTSVAGTPVCATSPRAGGAPMLSPRSSSAAVDSLSTMNAIEKSSAAASAAASLPPSPSDPSMVFDLRRTVLLRSTQMRVEVEEEGEGDPTEAEDGFDKGVKRVTDGVEIPANSEIHDDWSP</sequence>
<feature type="region of interest" description="Disordered" evidence="1">
    <location>
        <begin position="262"/>
        <end position="309"/>
    </location>
</feature>
<dbReference type="EMBL" id="LGRX02035266">
    <property type="protein sequence ID" value="KAK3235587.1"/>
    <property type="molecule type" value="Genomic_DNA"/>
</dbReference>
<evidence type="ECO:0000313" key="3">
    <source>
        <dbReference type="Proteomes" id="UP001190700"/>
    </source>
</evidence>
<organism evidence="2 3">
    <name type="scientific">Cymbomonas tetramitiformis</name>
    <dbReference type="NCBI Taxonomy" id="36881"/>
    <lineage>
        <taxon>Eukaryota</taxon>
        <taxon>Viridiplantae</taxon>
        <taxon>Chlorophyta</taxon>
        <taxon>Pyramimonadophyceae</taxon>
        <taxon>Pyramimonadales</taxon>
        <taxon>Pyramimonadaceae</taxon>
        <taxon>Cymbomonas</taxon>
    </lineage>
</organism>
<dbReference type="AlphaFoldDB" id="A0AAE0BH58"/>
<feature type="compositionally biased region" description="Acidic residues" evidence="1">
    <location>
        <begin position="269"/>
        <end position="282"/>
    </location>
</feature>
<proteinExistence type="predicted"/>
<name>A0AAE0BH58_9CHLO</name>
<keyword evidence="3" id="KW-1185">Reference proteome</keyword>
<evidence type="ECO:0000313" key="2">
    <source>
        <dbReference type="EMBL" id="KAK3235587.1"/>
    </source>
</evidence>
<accession>A0AAE0BH58</accession>
<protein>
    <submittedName>
        <fullName evidence="2">Uncharacterized protein</fullName>
    </submittedName>
</protein>
<dbReference type="Proteomes" id="UP001190700">
    <property type="component" value="Unassembled WGS sequence"/>
</dbReference>
<feature type="compositionally biased region" description="Basic and acidic residues" evidence="1">
    <location>
        <begin position="283"/>
        <end position="293"/>
    </location>
</feature>
<comment type="caution">
    <text evidence="2">The sequence shown here is derived from an EMBL/GenBank/DDBJ whole genome shotgun (WGS) entry which is preliminary data.</text>
</comment>
<reference evidence="2 3" key="1">
    <citation type="journal article" date="2015" name="Genome Biol. Evol.">
        <title>Comparative Genomics of a Bacterivorous Green Alga Reveals Evolutionary Causalities and Consequences of Phago-Mixotrophic Mode of Nutrition.</title>
        <authorList>
            <person name="Burns J.A."/>
            <person name="Paasch A."/>
            <person name="Narechania A."/>
            <person name="Kim E."/>
        </authorList>
    </citation>
    <scope>NUCLEOTIDE SEQUENCE [LARGE SCALE GENOMIC DNA]</scope>
    <source>
        <strain evidence="2 3">PLY_AMNH</strain>
    </source>
</reference>